<comment type="catalytic activity">
    <reaction evidence="6">
        <text>O-succinyl-L-homoserine + L-cysteine = L,L-cystathionine + succinate + H(+)</text>
        <dbReference type="Rhea" id="RHEA:20397"/>
        <dbReference type="ChEBI" id="CHEBI:15378"/>
        <dbReference type="ChEBI" id="CHEBI:30031"/>
        <dbReference type="ChEBI" id="CHEBI:35235"/>
        <dbReference type="ChEBI" id="CHEBI:57661"/>
        <dbReference type="ChEBI" id="CHEBI:58161"/>
        <dbReference type="EC" id="2.5.1.48"/>
    </reaction>
</comment>
<evidence type="ECO:0000256" key="9">
    <source>
        <dbReference type="ARBA" id="ARBA00061376"/>
    </source>
</evidence>
<dbReference type="InterPro" id="IPR015421">
    <property type="entry name" value="PyrdxlP-dep_Trfase_major"/>
</dbReference>
<evidence type="ECO:0000313" key="13">
    <source>
        <dbReference type="Proteomes" id="UP001316803"/>
    </source>
</evidence>
<comment type="similarity">
    <text evidence="9">Belongs to the trans-sulfuration enzymes family. MET7 subfamily.</text>
</comment>
<evidence type="ECO:0000256" key="1">
    <source>
        <dbReference type="ARBA" id="ARBA00001933"/>
    </source>
</evidence>
<comment type="caution">
    <text evidence="12">The sequence shown here is derived from an EMBL/GenBank/DDBJ whole genome shotgun (WGS) entry which is preliminary data.</text>
</comment>
<dbReference type="EMBL" id="JAKLMC020000002">
    <property type="protein sequence ID" value="KAK5957896.1"/>
    <property type="molecule type" value="Genomic_DNA"/>
</dbReference>
<dbReference type="GO" id="GO:0009086">
    <property type="term" value="P:methionine biosynthetic process"/>
    <property type="evidence" value="ECO:0007669"/>
    <property type="project" value="UniProtKB-KW"/>
</dbReference>
<dbReference type="InterPro" id="IPR015422">
    <property type="entry name" value="PyrdxlP-dep_Trfase_small"/>
</dbReference>
<evidence type="ECO:0000256" key="7">
    <source>
        <dbReference type="ARBA" id="ARBA00058439"/>
    </source>
</evidence>
<dbReference type="GO" id="GO:0003962">
    <property type="term" value="F:cystathionine gamma-synthase activity"/>
    <property type="evidence" value="ECO:0007669"/>
    <property type="project" value="UniProtKB-EC"/>
</dbReference>
<reference evidence="12 13" key="1">
    <citation type="submission" date="2022-12" db="EMBL/GenBank/DDBJ databases">
        <title>Genomic features and morphological characterization of a novel Knufia sp. strain isolated from spacecraft assembly facility.</title>
        <authorList>
            <person name="Teixeira M."/>
            <person name="Chander A.M."/>
            <person name="Stajich J.E."/>
            <person name="Venkateswaran K."/>
        </authorList>
    </citation>
    <scope>NUCLEOTIDE SEQUENCE [LARGE SCALE GENOMIC DNA]</scope>
    <source>
        <strain evidence="12 13">FJI-L2-BK-P2</strain>
    </source>
</reference>
<gene>
    <name evidence="12" type="primary">STR2</name>
    <name evidence="12" type="ORF">OHC33_001085</name>
</gene>
<dbReference type="Gene3D" id="3.90.1150.10">
    <property type="entry name" value="Aspartate Aminotransferase, domain 1"/>
    <property type="match status" value="1"/>
</dbReference>
<dbReference type="GO" id="GO:0030170">
    <property type="term" value="F:pyridoxal phosphate binding"/>
    <property type="evidence" value="ECO:0007669"/>
    <property type="project" value="InterPro"/>
</dbReference>
<dbReference type="AlphaFoldDB" id="A0AAN8FG46"/>
<dbReference type="EC" id="2.5.1.48" evidence="10"/>
<evidence type="ECO:0000256" key="10">
    <source>
        <dbReference type="ARBA" id="ARBA00066530"/>
    </source>
</evidence>
<keyword evidence="3 12" id="KW-0808">Transferase</keyword>
<dbReference type="Proteomes" id="UP001316803">
    <property type="component" value="Unassembled WGS sequence"/>
</dbReference>
<evidence type="ECO:0000256" key="2">
    <source>
        <dbReference type="ARBA" id="ARBA00022605"/>
    </source>
</evidence>
<comment type="function">
    <text evidence="7">Catalyzes the formation of L-cystathionine from O-succinyl-L-homoserine (OSHS) and L-cysteine, via a gamma-replacement reaction. In the absence of thiol, catalyzes gamma-elimination to form 2-oxobutanoate, succinate and ammonia.</text>
</comment>
<accession>A0AAN8FG46</accession>
<dbReference type="GO" id="GO:0019346">
    <property type="term" value="P:transsulfuration"/>
    <property type="evidence" value="ECO:0007669"/>
    <property type="project" value="InterPro"/>
</dbReference>
<comment type="pathway">
    <text evidence="8">Amino-acid biosynthesis; L-methionine biosynthesis via de novo pathway; L-cystathionine from O-succinyl-L-homoserine: step 1/1.</text>
</comment>
<evidence type="ECO:0000256" key="4">
    <source>
        <dbReference type="ARBA" id="ARBA00022898"/>
    </source>
</evidence>
<evidence type="ECO:0000256" key="11">
    <source>
        <dbReference type="ARBA" id="ARBA00083849"/>
    </source>
</evidence>
<name>A0AAN8FG46_9EURO</name>
<proteinExistence type="inferred from homology"/>
<dbReference type="FunFam" id="3.90.1150.10:FF:000063">
    <property type="entry name" value="Probable cystathionine gamma-synthase"/>
    <property type="match status" value="1"/>
</dbReference>
<keyword evidence="4" id="KW-0663">Pyridoxal phosphate</keyword>
<dbReference type="SUPFAM" id="SSF53383">
    <property type="entry name" value="PLP-dependent transferases"/>
    <property type="match status" value="1"/>
</dbReference>
<evidence type="ECO:0000313" key="12">
    <source>
        <dbReference type="EMBL" id="KAK5957896.1"/>
    </source>
</evidence>
<dbReference type="Pfam" id="PF01053">
    <property type="entry name" value="Cys_Met_Meta_PP"/>
    <property type="match status" value="1"/>
</dbReference>
<keyword evidence="13" id="KW-1185">Reference proteome</keyword>
<dbReference type="FunFam" id="3.40.640.10:FF:000111">
    <property type="entry name" value="Cystathionine gamma-synthase"/>
    <property type="match status" value="1"/>
</dbReference>
<organism evidence="12 13">
    <name type="scientific">Knufia fluminis</name>
    <dbReference type="NCBI Taxonomy" id="191047"/>
    <lineage>
        <taxon>Eukaryota</taxon>
        <taxon>Fungi</taxon>
        <taxon>Dikarya</taxon>
        <taxon>Ascomycota</taxon>
        <taxon>Pezizomycotina</taxon>
        <taxon>Eurotiomycetes</taxon>
        <taxon>Chaetothyriomycetidae</taxon>
        <taxon>Chaetothyriales</taxon>
        <taxon>Trichomeriaceae</taxon>
        <taxon>Knufia</taxon>
    </lineage>
</organism>
<dbReference type="PANTHER" id="PTHR42699">
    <property type="match status" value="1"/>
</dbReference>
<evidence type="ECO:0000256" key="6">
    <source>
        <dbReference type="ARBA" id="ARBA00051441"/>
    </source>
</evidence>
<dbReference type="InterPro" id="IPR051750">
    <property type="entry name" value="Trans-sulfuration_enzymes"/>
</dbReference>
<comment type="cofactor">
    <cofactor evidence="1">
        <name>pyridoxal 5'-phosphate</name>
        <dbReference type="ChEBI" id="CHEBI:597326"/>
    </cofactor>
</comment>
<evidence type="ECO:0000256" key="8">
    <source>
        <dbReference type="ARBA" id="ARBA00060510"/>
    </source>
</evidence>
<evidence type="ECO:0000256" key="5">
    <source>
        <dbReference type="ARBA" id="ARBA00023167"/>
    </source>
</evidence>
<dbReference type="InterPro" id="IPR000277">
    <property type="entry name" value="Cys/Met-Metab_PyrdxlP-dep_enz"/>
</dbReference>
<evidence type="ECO:0000256" key="3">
    <source>
        <dbReference type="ARBA" id="ARBA00022679"/>
    </source>
</evidence>
<keyword evidence="5" id="KW-0486">Methionine biosynthesis</keyword>
<keyword evidence="2" id="KW-0028">Amino-acid biosynthesis</keyword>
<dbReference type="InterPro" id="IPR015424">
    <property type="entry name" value="PyrdxlP-dep_Trfase"/>
</dbReference>
<dbReference type="Gene3D" id="3.40.640.10">
    <property type="entry name" value="Type I PLP-dependent aspartate aminotransferase-like (Major domain)"/>
    <property type="match status" value="1"/>
</dbReference>
<sequence>MLAAVGRPVPDIPHATSVSLPTWRSNVGYEEGEEWVVSKMQTGYPRFFIHLIIQELEKEILSQYGRSGERVMLFPSRRTAQRCQAFFQDKRSEVSVRLLHLEPTSSQLKNTKYVLSKLSCVFFPADEFPTAKQVWQHSGSGISSRRGEFCLKALKEGYLVPVEGPAPVTSSHHDLFSKGPRRYQRGTSQSGIQYGMNGHIQPQANGNHVNGSDFQDQDQFIEERFGRNLNAENAARVKLAIRRRIAGSLTEDLELDDALAASESGQQKCQQDHNVEGERLRYGSEDDVYLYPTGMNAIFSAHLLVMEEAQRRGRPPLKSVCFGFPYIDTLKVLEKWGPGAKFYGNGTDEDLDDLERRLESGERFAALFTEFPSNPLLRSPNLARIRQLGDKYDFVVVVDETVGNYININVLPHADIVVSSLTKIFTGECNVMGGSLVLNHSQRLWKQLNDVLQEQYEDNYWAEDAVFMERNSRDFVSRIERINVNAEATAATLQKSPFVKEVYYPSLVPSKKYYDACKTPNGGYGGLLSVTFHNKEHAPIFFDNLAIQKGPSLGTNFSLSCPFVLLAHYNELDWVQQFGVDPYLVRISVGLEDPAEMNNVCEKALEAITQS</sequence>
<protein>
    <recommendedName>
        <fullName evidence="10">cystathionine gamma-synthase</fullName>
        <ecNumber evidence="10">2.5.1.48</ecNumber>
    </recommendedName>
    <alternativeName>
        <fullName evidence="11">O-succinylhomoserine (thiol)-lyase</fullName>
    </alternativeName>
</protein>
<dbReference type="PANTHER" id="PTHR42699:SF1">
    <property type="entry name" value="CYSTATHIONINE GAMMA-SYNTHASE-RELATED"/>
    <property type="match status" value="1"/>
</dbReference>